<dbReference type="PhylomeDB" id="B0Y2T7"/>
<dbReference type="SUPFAM" id="SSF64182">
    <property type="entry name" value="DHH phosphoesterases"/>
    <property type="match status" value="1"/>
</dbReference>
<dbReference type="FunFam" id="3.90.1640.10:FF:000006">
    <property type="entry name" value="Exopolyphosphatase, putative"/>
    <property type="match status" value="1"/>
</dbReference>
<dbReference type="Gene3D" id="3.90.1640.10">
    <property type="entry name" value="inorganic pyrophosphatase (n-terminal core)"/>
    <property type="match status" value="1"/>
</dbReference>
<dbReference type="Proteomes" id="UP000001699">
    <property type="component" value="Unassembled WGS sequence"/>
</dbReference>
<dbReference type="AlphaFoldDB" id="B0Y2T7"/>
<dbReference type="GO" id="GO:0005737">
    <property type="term" value="C:cytoplasm"/>
    <property type="evidence" value="ECO:0007669"/>
    <property type="project" value="InterPro"/>
</dbReference>
<evidence type="ECO:0000313" key="2">
    <source>
        <dbReference type="EMBL" id="EDP51189.1"/>
    </source>
</evidence>
<evidence type="ECO:0000259" key="1">
    <source>
        <dbReference type="SMART" id="SM01131"/>
    </source>
</evidence>
<evidence type="ECO:0000313" key="3">
    <source>
        <dbReference type="Proteomes" id="UP000001699"/>
    </source>
</evidence>
<dbReference type="InterPro" id="IPR038763">
    <property type="entry name" value="DHH_sf"/>
</dbReference>
<dbReference type="SMART" id="SM01131">
    <property type="entry name" value="DHHA2"/>
    <property type="match status" value="1"/>
</dbReference>
<dbReference type="HOGENOM" id="CLU_019358_1_0_1"/>
<organism evidence="2 3">
    <name type="scientific">Aspergillus fumigatus (strain CBS 144.89 / FGSC A1163 / CEA10)</name>
    <name type="common">Neosartorya fumigata</name>
    <dbReference type="NCBI Taxonomy" id="451804"/>
    <lineage>
        <taxon>Eukaryota</taxon>
        <taxon>Fungi</taxon>
        <taxon>Dikarya</taxon>
        <taxon>Ascomycota</taxon>
        <taxon>Pezizomycotina</taxon>
        <taxon>Eurotiomycetes</taxon>
        <taxon>Eurotiomycetidae</taxon>
        <taxon>Eurotiales</taxon>
        <taxon>Aspergillaceae</taxon>
        <taxon>Aspergillus</taxon>
        <taxon>Aspergillus subgen. Fumigati</taxon>
    </lineage>
</organism>
<proteinExistence type="predicted"/>
<dbReference type="OrthoDB" id="374045at2759"/>
<dbReference type="PANTHER" id="PTHR12112">
    <property type="entry name" value="BNIP - RELATED"/>
    <property type="match status" value="1"/>
</dbReference>
<feature type="domain" description="DHHA2" evidence="1">
    <location>
        <begin position="311"/>
        <end position="487"/>
    </location>
</feature>
<dbReference type="PANTHER" id="PTHR12112:SF39">
    <property type="entry name" value="EG:152A3.5 PROTEIN (FBGN0003116_PN PROTEIN)"/>
    <property type="match status" value="1"/>
</dbReference>
<dbReference type="InterPro" id="IPR004097">
    <property type="entry name" value="DHHA2"/>
</dbReference>
<sequence length="490" mass="53634">MAIGSMMARSPPSLQNLLRFLKQARQTHLSFITGALLSSSRAETPIYVVGNPSADLDSAISVIVYSYFAHNCIPIECPRPHIPLINLPNVPSGPELRRLRPEFVKAFCLAIKTPSVEGEDAWDETPESAARILHEHILTVADFAAHLRQHHAEPTDHRITADATLLDWNALPHRSADGQRGKGSIDGLLSVDFCTVGCIDHHVDEGFLPPAESLPRGQPLLVRPAGSCTSLVVSTLRELDLWQANTEGNATSTETMQLAKLALAPVLIDTTNLTAKDKVTDADADAVRFLLLQIDQCKSTPGSNWDRDAFYERILHAKQNSLDLLTVDEILGRDYKQWTETAQLGSTSIQIGFCSIVKSIPWIVRKAGSAEAFLDALQAFAKRRDLGIVVVMTAFTSSAQDGKFCRELVACALHNGATVHALEAFTAQAGPQLGLQEWNAVEGDSEDYSQAIRRAFNSDAPVWRRIWLQNDVTKSRKQVAPLVRGAVTGQ</sequence>
<protein>
    <submittedName>
        <fullName evidence="2">Exopolyphosphatase, putative</fullName>
    </submittedName>
</protein>
<accession>B0Y2T7</accession>
<dbReference type="EMBL" id="DS499597">
    <property type="protein sequence ID" value="EDP51189.1"/>
    <property type="molecule type" value="Genomic_DNA"/>
</dbReference>
<dbReference type="Gene3D" id="3.10.310.20">
    <property type="entry name" value="DHHA2 domain"/>
    <property type="match status" value="1"/>
</dbReference>
<reference evidence="2 3" key="1">
    <citation type="journal article" date="2008" name="PLoS Genet.">
        <title>Genomic islands in the pathogenic filamentous fungus Aspergillus fumigatus.</title>
        <authorList>
            <person name="Fedorova N.D."/>
            <person name="Khaldi N."/>
            <person name="Joardar V.S."/>
            <person name="Maiti R."/>
            <person name="Amedeo P."/>
            <person name="Anderson M.J."/>
            <person name="Crabtree J."/>
            <person name="Silva J.C."/>
            <person name="Badger J.H."/>
            <person name="Albarraq A."/>
            <person name="Angiuoli S."/>
            <person name="Bussey H."/>
            <person name="Bowyer P."/>
            <person name="Cotty P.J."/>
            <person name="Dyer P.S."/>
            <person name="Egan A."/>
            <person name="Galens K."/>
            <person name="Fraser-Liggett C.M."/>
            <person name="Haas B.J."/>
            <person name="Inman J.M."/>
            <person name="Kent R."/>
            <person name="Lemieux S."/>
            <person name="Malavazi I."/>
            <person name="Orvis J."/>
            <person name="Roemer T."/>
            <person name="Ronning C.M."/>
            <person name="Sundaram J.P."/>
            <person name="Sutton G."/>
            <person name="Turner G."/>
            <person name="Venter J.C."/>
            <person name="White O.R."/>
            <person name="Whitty B.R."/>
            <person name="Youngman P."/>
            <person name="Wolfe K.H."/>
            <person name="Goldman G.H."/>
            <person name="Wortman J.R."/>
            <person name="Jiang B."/>
            <person name="Denning D.W."/>
            <person name="Nierman W.C."/>
        </authorList>
    </citation>
    <scope>NUCLEOTIDE SEQUENCE [LARGE SCALE GENOMIC DNA]</scope>
    <source>
        <strain evidence="3">CBS 144.89 / FGSC A1163 / CEA10</strain>
    </source>
</reference>
<dbReference type="Pfam" id="PF02833">
    <property type="entry name" value="DHHA2"/>
    <property type="match status" value="1"/>
</dbReference>
<dbReference type="FunFam" id="3.10.310.20:FF:000004">
    <property type="entry name" value="PPX1p Exopolyphosphatase"/>
    <property type="match status" value="1"/>
</dbReference>
<keyword evidence="3" id="KW-1185">Reference proteome</keyword>
<dbReference type="GO" id="GO:0004309">
    <property type="term" value="F:exopolyphosphatase activity"/>
    <property type="evidence" value="ECO:0007669"/>
    <property type="project" value="TreeGrafter"/>
</dbReference>
<dbReference type="VEuPathDB" id="FungiDB:AFUB_051930"/>
<dbReference type="InterPro" id="IPR038222">
    <property type="entry name" value="DHHA2_dom_sf"/>
</dbReference>
<gene>
    <name evidence="2" type="ORF">AFUB_051930</name>
</gene>
<name>B0Y2T7_ASPFC</name>